<sequence length="93" mass="10383">MFEGMSTSIGYIAAFLTTAAFVPQAYYSWRTRDLSGISLPMYAMFTIGVGFWLFYGYLIGSVPVILANLITFLLSSIVLGLKIQQIMALRLNR</sequence>
<name>A0A1H2ZH96_9PROT</name>
<evidence type="ECO:0000256" key="3">
    <source>
        <dbReference type="ARBA" id="ARBA00022989"/>
    </source>
</evidence>
<evidence type="ECO:0000313" key="7">
    <source>
        <dbReference type="Proteomes" id="UP000183454"/>
    </source>
</evidence>
<accession>A0A1H2ZH96</accession>
<dbReference type="InterPro" id="IPR047662">
    <property type="entry name" value="SemiSWEET"/>
</dbReference>
<evidence type="ECO:0000256" key="1">
    <source>
        <dbReference type="ARBA" id="ARBA00004141"/>
    </source>
</evidence>
<organism evidence="6 7">
    <name type="scientific">Nitrosomonas communis</name>
    <dbReference type="NCBI Taxonomy" id="44574"/>
    <lineage>
        <taxon>Bacteria</taxon>
        <taxon>Pseudomonadati</taxon>
        <taxon>Pseudomonadota</taxon>
        <taxon>Betaproteobacteria</taxon>
        <taxon>Nitrosomonadales</taxon>
        <taxon>Nitrosomonadaceae</taxon>
        <taxon>Nitrosomonas</taxon>
    </lineage>
</organism>
<dbReference type="Gene3D" id="1.20.1280.290">
    <property type="match status" value="1"/>
</dbReference>
<dbReference type="Proteomes" id="UP000183454">
    <property type="component" value="Unassembled WGS sequence"/>
</dbReference>
<dbReference type="NCBIfam" id="NF037968">
    <property type="entry name" value="SemiSWEET_2"/>
    <property type="match status" value="1"/>
</dbReference>
<keyword evidence="4 5" id="KW-0472">Membrane</keyword>
<feature type="transmembrane region" description="Helical" evidence="5">
    <location>
        <begin position="64"/>
        <end position="83"/>
    </location>
</feature>
<evidence type="ECO:0000313" key="6">
    <source>
        <dbReference type="EMBL" id="SDX16328.1"/>
    </source>
</evidence>
<dbReference type="GO" id="GO:0051119">
    <property type="term" value="F:sugar transmembrane transporter activity"/>
    <property type="evidence" value="ECO:0007669"/>
    <property type="project" value="InterPro"/>
</dbReference>
<feature type="transmembrane region" description="Helical" evidence="5">
    <location>
        <begin position="39"/>
        <end position="58"/>
    </location>
</feature>
<feature type="transmembrane region" description="Helical" evidence="5">
    <location>
        <begin position="6"/>
        <end position="27"/>
    </location>
</feature>
<dbReference type="GO" id="GO:0016020">
    <property type="term" value="C:membrane"/>
    <property type="evidence" value="ECO:0007669"/>
    <property type="project" value="UniProtKB-SubCell"/>
</dbReference>
<keyword evidence="2 5" id="KW-0812">Transmembrane</keyword>
<protein>
    <submittedName>
        <fullName evidence="6">MtN3 and saliva related transmembrane protein</fullName>
    </submittedName>
</protein>
<gene>
    <name evidence="6" type="ORF">SAMN05421882_10755</name>
</gene>
<keyword evidence="3 5" id="KW-1133">Transmembrane helix</keyword>
<dbReference type="AlphaFoldDB" id="A0A1H2ZH96"/>
<dbReference type="EMBL" id="FNNH01000075">
    <property type="protein sequence ID" value="SDX16328.1"/>
    <property type="molecule type" value="Genomic_DNA"/>
</dbReference>
<proteinExistence type="predicted"/>
<reference evidence="6 7" key="1">
    <citation type="submission" date="2016-10" db="EMBL/GenBank/DDBJ databases">
        <authorList>
            <person name="de Groot N.N."/>
        </authorList>
    </citation>
    <scope>NUCLEOTIDE SEQUENCE [LARGE SCALE GENOMIC DNA]</scope>
    <source>
        <strain evidence="6 7">Nm110</strain>
    </source>
</reference>
<evidence type="ECO:0000256" key="2">
    <source>
        <dbReference type="ARBA" id="ARBA00022692"/>
    </source>
</evidence>
<evidence type="ECO:0000256" key="5">
    <source>
        <dbReference type="SAM" id="Phobius"/>
    </source>
</evidence>
<evidence type="ECO:0000256" key="4">
    <source>
        <dbReference type="ARBA" id="ARBA00023136"/>
    </source>
</evidence>
<dbReference type="InterPro" id="IPR006603">
    <property type="entry name" value="PQ-loop_rpt"/>
</dbReference>
<dbReference type="Pfam" id="PF04193">
    <property type="entry name" value="PQ-loop"/>
    <property type="match status" value="1"/>
</dbReference>
<comment type="subcellular location">
    <subcellularLocation>
        <location evidence="1">Membrane</location>
        <topology evidence="1">Multi-pass membrane protein</topology>
    </subcellularLocation>
</comment>